<dbReference type="WBParaSite" id="ECPE_0000149301-mRNA-1">
    <property type="protein sequence ID" value="ECPE_0000149301-mRNA-1"/>
    <property type="gene ID" value="ECPE_0000149301"/>
</dbReference>
<dbReference type="AlphaFoldDB" id="A0A183A3F8"/>
<evidence type="ECO:0000313" key="2">
    <source>
        <dbReference type="WBParaSite" id="ECPE_0000149301-mRNA-1"/>
    </source>
</evidence>
<proteinExistence type="predicted"/>
<accession>A0A183A3F8</accession>
<organism evidence="2">
    <name type="scientific">Echinostoma caproni</name>
    <dbReference type="NCBI Taxonomy" id="27848"/>
    <lineage>
        <taxon>Eukaryota</taxon>
        <taxon>Metazoa</taxon>
        <taxon>Spiralia</taxon>
        <taxon>Lophotrochozoa</taxon>
        <taxon>Platyhelminthes</taxon>
        <taxon>Trematoda</taxon>
        <taxon>Digenea</taxon>
        <taxon>Plagiorchiida</taxon>
        <taxon>Echinostomata</taxon>
        <taxon>Echinostomatoidea</taxon>
        <taxon>Echinostomatidae</taxon>
        <taxon>Echinostoma</taxon>
    </lineage>
</organism>
<feature type="region of interest" description="Disordered" evidence="1">
    <location>
        <begin position="1"/>
        <end position="29"/>
    </location>
</feature>
<sequence>LTSFKHGPGELASLATIPDPLSADTEAEETGGVPVIAGPSGTGVAGTGVNNVWDVFHRTILSPKRNVTEIVARFREDLARALHATKHT</sequence>
<name>A0A183A3F8_9TREM</name>
<evidence type="ECO:0000256" key="1">
    <source>
        <dbReference type="SAM" id="MobiDB-lite"/>
    </source>
</evidence>
<protein>
    <submittedName>
        <fullName evidence="2">Transketolase</fullName>
    </submittedName>
</protein>
<reference evidence="2" key="1">
    <citation type="submission" date="2016-06" db="UniProtKB">
        <authorList>
            <consortium name="WormBaseParasite"/>
        </authorList>
    </citation>
    <scope>IDENTIFICATION</scope>
</reference>